<protein>
    <submittedName>
        <fullName evidence="9">Transporter</fullName>
    </submittedName>
</protein>
<comment type="caution">
    <text evidence="9">The sequence shown here is derived from an EMBL/GenBank/DDBJ whole genome shotgun (WGS) entry which is preliminary data.</text>
</comment>
<dbReference type="RefSeq" id="WP_068848354.1">
    <property type="nucleotide sequence ID" value="NZ_LYDR01000108.1"/>
</dbReference>
<dbReference type="GO" id="GO:0015288">
    <property type="term" value="F:porin activity"/>
    <property type="evidence" value="ECO:0007669"/>
    <property type="project" value="TreeGrafter"/>
</dbReference>
<dbReference type="GO" id="GO:1990281">
    <property type="term" value="C:efflux pump complex"/>
    <property type="evidence" value="ECO:0007669"/>
    <property type="project" value="TreeGrafter"/>
</dbReference>
<keyword evidence="10" id="KW-1185">Reference proteome</keyword>
<evidence type="ECO:0000313" key="10">
    <source>
        <dbReference type="Proteomes" id="UP000094828"/>
    </source>
</evidence>
<dbReference type="PANTHER" id="PTHR30026">
    <property type="entry name" value="OUTER MEMBRANE PROTEIN TOLC"/>
    <property type="match status" value="1"/>
</dbReference>
<evidence type="ECO:0000256" key="6">
    <source>
        <dbReference type="ARBA" id="ARBA00023136"/>
    </source>
</evidence>
<evidence type="ECO:0000313" key="9">
    <source>
        <dbReference type="EMBL" id="ODA30543.1"/>
    </source>
</evidence>
<evidence type="ECO:0000256" key="5">
    <source>
        <dbReference type="ARBA" id="ARBA00022692"/>
    </source>
</evidence>
<keyword evidence="3" id="KW-0813">Transport</keyword>
<evidence type="ECO:0000256" key="3">
    <source>
        <dbReference type="ARBA" id="ARBA00022448"/>
    </source>
</evidence>
<dbReference type="STRING" id="1841610.A6X21_05810"/>
<dbReference type="EMBL" id="LYDR01000108">
    <property type="protein sequence ID" value="ODA30543.1"/>
    <property type="molecule type" value="Genomic_DNA"/>
</dbReference>
<dbReference type="Pfam" id="PF02321">
    <property type="entry name" value="OEP"/>
    <property type="match status" value="1"/>
</dbReference>
<keyword evidence="4" id="KW-1134">Transmembrane beta strand</keyword>
<organism evidence="9 10">
    <name type="scientific">Planctopirus hydrillae</name>
    <dbReference type="NCBI Taxonomy" id="1841610"/>
    <lineage>
        <taxon>Bacteria</taxon>
        <taxon>Pseudomonadati</taxon>
        <taxon>Planctomycetota</taxon>
        <taxon>Planctomycetia</taxon>
        <taxon>Planctomycetales</taxon>
        <taxon>Planctomycetaceae</taxon>
        <taxon>Planctopirus</taxon>
    </lineage>
</organism>
<evidence type="ECO:0000256" key="8">
    <source>
        <dbReference type="SAM" id="MobiDB-lite"/>
    </source>
</evidence>
<reference evidence="9 10" key="1">
    <citation type="submission" date="2016-05" db="EMBL/GenBank/DDBJ databases">
        <title>Genomic and physiological characterization of Planctopirus sp. isolated from fresh water lake.</title>
        <authorList>
            <person name="Subhash Y."/>
            <person name="Ramana C."/>
        </authorList>
    </citation>
    <scope>NUCLEOTIDE SEQUENCE [LARGE SCALE GENOMIC DNA]</scope>
    <source>
        <strain evidence="9 10">JC280</strain>
    </source>
</reference>
<sequence>MPWQRWKKSIALALTAVLLPGCSGTNRNVSYLGDAELNYYKNASLTTEYAAVDQATPLDIVNSDRPRTIRDRTQDEIWDLSLMESIHMSIANNKMIRTRAQFLAQSQLLVNPALAPSIYDPALRQTGFLFGTRGVEAALADFDTQFTSSMLWGRNETIANSSFGTSPLFGLSQETGNFNAALQKTMANGGTVTLSHNMNYLGTNQPFTTYPSSYTGSANINYTLPLWGGSGVEYTRIAGPSGGGLGAITGVSQGVVIARINEDIALADFENSVINMVKDVEDLYWDLYLAYRQYDADVANRDSSLRSWREVKARMEVGATGGNAAAEAQARENYFDTRARVENSLASIYDLENQFRRLIGLGVNDGRIIRPADSPVEGEYLVNWETSLTEALVRRVELRRQKWQIKSLELQTIAAKSLTNPQLNFVSQYGLNAFGNKLISEQTSNYNSAYGTMKDRDLENWTLGFQLSMPIGFRQAYAQLRNIELQLTKARAALATQEQDISHELASAIQRLETAFVTARTNLDRRIASARRVEATQAEYEAGVRDATLDLVLRAQASQALAEIALFTSLVNYNKAINDLNYRKGTILDNSNITLGEGEWTYEAQQQALQKAWARSYAFRNPLLKASPEDFSSPVPYPKTDLTWQGINGDDGLIPQPAPAGGAIPPAPGMEQPVAPVVPPQDETP</sequence>
<dbReference type="Gene3D" id="1.20.1600.10">
    <property type="entry name" value="Outer membrane efflux proteins (OEP)"/>
    <property type="match status" value="1"/>
</dbReference>
<dbReference type="GO" id="GO:0015562">
    <property type="term" value="F:efflux transmembrane transporter activity"/>
    <property type="evidence" value="ECO:0007669"/>
    <property type="project" value="InterPro"/>
</dbReference>
<dbReference type="AlphaFoldDB" id="A0A1C3EBC3"/>
<keyword evidence="7" id="KW-0998">Cell outer membrane</keyword>
<accession>A0A1C3EBC3</accession>
<feature type="compositionally biased region" description="Low complexity" evidence="8">
    <location>
        <begin position="652"/>
        <end position="664"/>
    </location>
</feature>
<dbReference type="SUPFAM" id="SSF56954">
    <property type="entry name" value="Outer membrane efflux proteins (OEP)"/>
    <property type="match status" value="1"/>
</dbReference>
<evidence type="ECO:0000256" key="1">
    <source>
        <dbReference type="ARBA" id="ARBA00004442"/>
    </source>
</evidence>
<dbReference type="Proteomes" id="UP000094828">
    <property type="component" value="Unassembled WGS sequence"/>
</dbReference>
<keyword evidence="6" id="KW-0472">Membrane</keyword>
<feature type="region of interest" description="Disordered" evidence="8">
    <location>
        <begin position="648"/>
        <end position="685"/>
    </location>
</feature>
<dbReference type="PANTHER" id="PTHR30026:SF23">
    <property type="entry name" value="TO APRF-PUTATIVE OUTER MEMBRANE EFFLUX PROTEIN OR SECRETED ALKALINE PHOSPHATASE-RELATED"/>
    <property type="match status" value="1"/>
</dbReference>
<name>A0A1C3EBC3_9PLAN</name>
<dbReference type="InterPro" id="IPR003423">
    <property type="entry name" value="OMP_efflux"/>
</dbReference>
<comment type="subcellular location">
    <subcellularLocation>
        <location evidence="1">Cell outer membrane</location>
    </subcellularLocation>
</comment>
<dbReference type="GO" id="GO:0009279">
    <property type="term" value="C:cell outer membrane"/>
    <property type="evidence" value="ECO:0007669"/>
    <property type="project" value="UniProtKB-SubCell"/>
</dbReference>
<dbReference type="OrthoDB" id="229865at2"/>
<gene>
    <name evidence="9" type="ORF">A6X21_05810</name>
</gene>
<proteinExistence type="inferred from homology"/>
<evidence type="ECO:0000256" key="4">
    <source>
        <dbReference type="ARBA" id="ARBA00022452"/>
    </source>
</evidence>
<comment type="similarity">
    <text evidence="2">Belongs to the outer membrane factor (OMF) (TC 1.B.17) family.</text>
</comment>
<dbReference type="InterPro" id="IPR051906">
    <property type="entry name" value="TolC-like"/>
</dbReference>
<evidence type="ECO:0000256" key="7">
    <source>
        <dbReference type="ARBA" id="ARBA00023237"/>
    </source>
</evidence>
<evidence type="ECO:0000256" key="2">
    <source>
        <dbReference type="ARBA" id="ARBA00007613"/>
    </source>
</evidence>
<keyword evidence="5" id="KW-0812">Transmembrane</keyword>